<dbReference type="AlphaFoldDB" id="A0AAV6RCX8"/>
<comment type="caution">
    <text evidence="2">The sequence shown here is derived from an EMBL/GenBank/DDBJ whole genome shotgun (WGS) entry which is preliminary data.</text>
</comment>
<proteinExistence type="predicted"/>
<dbReference type="EMBL" id="JAGKHQ010000012">
    <property type="protein sequence ID" value="KAG7502558.1"/>
    <property type="molecule type" value="Genomic_DNA"/>
</dbReference>
<evidence type="ECO:0000256" key="1">
    <source>
        <dbReference type="SAM" id="MobiDB-lite"/>
    </source>
</evidence>
<feature type="region of interest" description="Disordered" evidence="1">
    <location>
        <begin position="1"/>
        <end position="25"/>
    </location>
</feature>
<evidence type="ECO:0000313" key="3">
    <source>
        <dbReference type="Proteomes" id="UP000693946"/>
    </source>
</evidence>
<keyword evidence="3" id="KW-1185">Reference proteome</keyword>
<dbReference type="Proteomes" id="UP000693946">
    <property type="component" value="Linkage Group LG2"/>
</dbReference>
<evidence type="ECO:0000313" key="2">
    <source>
        <dbReference type="EMBL" id="KAG7502558.1"/>
    </source>
</evidence>
<accession>A0AAV6RCX8</accession>
<gene>
    <name evidence="2" type="ORF">JOB18_022431</name>
</gene>
<sequence>MSSAPRTHPTGKEMTPEHTSPSNQETSTILYLCLDKSATAKFPSLLLQTG</sequence>
<reference evidence="2 3" key="1">
    <citation type="journal article" date="2021" name="Sci. Rep.">
        <title>Chromosome anchoring in Senegalese sole (Solea senegalensis) reveals sex-associated markers and genome rearrangements in flatfish.</title>
        <authorList>
            <person name="Guerrero-Cozar I."/>
            <person name="Gomez-Garrido J."/>
            <person name="Berbel C."/>
            <person name="Martinez-Blanch J.F."/>
            <person name="Alioto T."/>
            <person name="Claros M.G."/>
            <person name="Gagnaire P.A."/>
            <person name="Manchado M."/>
        </authorList>
    </citation>
    <scope>NUCLEOTIDE SEQUENCE [LARGE SCALE GENOMIC DNA]</scope>
    <source>
        <strain evidence="2">Sse05_10M</strain>
    </source>
</reference>
<name>A0AAV6RCX8_SOLSE</name>
<protein>
    <submittedName>
        <fullName evidence="2">Uncharacterized protein</fullName>
    </submittedName>
</protein>
<organism evidence="2 3">
    <name type="scientific">Solea senegalensis</name>
    <name type="common">Senegalese sole</name>
    <dbReference type="NCBI Taxonomy" id="28829"/>
    <lineage>
        <taxon>Eukaryota</taxon>
        <taxon>Metazoa</taxon>
        <taxon>Chordata</taxon>
        <taxon>Craniata</taxon>
        <taxon>Vertebrata</taxon>
        <taxon>Euteleostomi</taxon>
        <taxon>Actinopterygii</taxon>
        <taxon>Neopterygii</taxon>
        <taxon>Teleostei</taxon>
        <taxon>Neoteleostei</taxon>
        <taxon>Acanthomorphata</taxon>
        <taxon>Carangaria</taxon>
        <taxon>Pleuronectiformes</taxon>
        <taxon>Pleuronectoidei</taxon>
        <taxon>Soleidae</taxon>
        <taxon>Solea</taxon>
    </lineage>
</organism>